<protein>
    <submittedName>
        <fullName evidence="2">Alpha/beta hydrolase L404</fullName>
    </submittedName>
</protein>
<feature type="region of interest" description="Disordered" evidence="1">
    <location>
        <begin position="788"/>
        <end position="830"/>
    </location>
</feature>
<feature type="compositionally biased region" description="Polar residues" evidence="1">
    <location>
        <begin position="320"/>
        <end position="329"/>
    </location>
</feature>
<feature type="compositionally biased region" description="Basic and acidic residues" evidence="1">
    <location>
        <begin position="331"/>
        <end position="350"/>
    </location>
</feature>
<feature type="region of interest" description="Disordered" evidence="1">
    <location>
        <begin position="316"/>
        <end position="367"/>
    </location>
</feature>
<dbReference type="Gene3D" id="3.40.50.1820">
    <property type="entry name" value="alpha/beta hydrolase"/>
    <property type="match status" value="1"/>
</dbReference>
<organism evidence="2 3">
    <name type="scientific">Durusdinium trenchii</name>
    <dbReference type="NCBI Taxonomy" id="1381693"/>
    <lineage>
        <taxon>Eukaryota</taxon>
        <taxon>Sar</taxon>
        <taxon>Alveolata</taxon>
        <taxon>Dinophyceae</taxon>
        <taxon>Suessiales</taxon>
        <taxon>Symbiodiniaceae</taxon>
        <taxon>Durusdinium</taxon>
    </lineage>
</organism>
<feature type="compositionally biased region" description="Low complexity" evidence="1">
    <location>
        <begin position="612"/>
        <end position="621"/>
    </location>
</feature>
<dbReference type="Proteomes" id="UP001642464">
    <property type="component" value="Unassembled WGS sequence"/>
</dbReference>
<dbReference type="SUPFAM" id="SSF53474">
    <property type="entry name" value="alpha/beta-Hydrolases"/>
    <property type="match status" value="1"/>
</dbReference>
<dbReference type="EMBL" id="CAXAMM010010001">
    <property type="protein sequence ID" value="CAK9021929.1"/>
    <property type="molecule type" value="Genomic_DNA"/>
</dbReference>
<sequence>MTLGLQWIVDRITFPSPPSSYSLTSHPELFFLPTRGKPSNHPGVPCMLYAIRQGAPVLLVHAHSNGCDIGDMRQTLQSISESLKVHVMSFEFPGYGLHLGNANMRSIDDAASTVLHYIAHDLKINLEQVVWYGRSIGSGPALRSVHRISQELNQQPGGVVLQCGFANFPEVAGHLFGRLAKRLVNRLWPNEAMLKDLKCPVLLIHGRNDTMIPITQSEKLWEAVHLKELSHFHICDCGHNDFNFRRCTLRPIYDFLLGVISHPSFPATNFQIELDSSRRALVRHIGPLRGRIPVYSFRRPELEDWLLRIGGQLDGPKGSSFETQKSLANEEQVKREDTNTTGKFEGRELKSPPSGLQSPPGKRARAKSKVEKQLLVPDYSIMPHIEDIEKAFCDPEGMVRTCAARVSQFLQRLQRQLARIEGLEHRTVDEIVDFVEAEFWACDPLLCLWEEVSLPTGDHVRYRFGPFCIDHQGHRSFQPNFDSSSQFLRVPLWIFAPSQAHFRCLTEWSLVHSDRLRQLPSSGEGTGSCGGCCCVPGGFRRKPDKRRSKAGQPTMGSLSTSLAAHFANWVEKNEDIKGMFERFAQLYNDPDETLRKSAAMDPYASLKTLPGDTSSPTSPMSSDKEEGPCPPNSLAGSIIPESKAEEPKVTPPGKFSAGCRQWLLQDSGNQLQPFVELAMRMRFPGGPIVVETERQEGHALPNPADTRQTAEYVANPAAQVTIADRFTGWAAAGFILHYERLLEESQEDPLRPELRNAGFAVSKAVKAFASADLRARREQGNIAMRQRLDQLAANKDDGVPEPPPDYQEAEQAKGPTSVTPAMPTSHVEGL</sequence>
<dbReference type="InterPro" id="IPR029058">
    <property type="entry name" value="AB_hydrolase_fold"/>
</dbReference>
<proteinExistence type="predicted"/>
<reference evidence="2 3" key="1">
    <citation type="submission" date="2024-02" db="EMBL/GenBank/DDBJ databases">
        <authorList>
            <person name="Chen Y."/>
            <person name="Shah S."/>
            <person name="Dougan E. K."/>
            <person name="Thang M."/>
            <person name="Chan C."/>
        </authorList>
    </citation>
    <scope>NUCLEOTIDE SEQUENCE [LARGE SCALE GENOMIC DNA]</scope>
</reference>
<dbReference type="GO" id="GO:0016787">
    <property type="term" value="F:hydrolase activity"/>
    <property type="evidence" value="ECO:0007669"/>
    <property type="project" value="UniProtKB-KW"/>
</dbReference>
<evidence type="ECO:0000313" key="3">
    <source>
        <dbReference type="Proteomes" id="UP001642464"/>
    </source>
</evidence>
<dbReference type="PANTHER" id="PTHR12277">
    <property type="entry name" value="ALPHA/BETA HYDROLASE DOMAIN-CONTAINING PROTEIN"/>
    <property type="match status" value="1"/>
</dbReference>
<keyword evidence="3" id="KW-1185">Reference proteome</keyword>
<accession>A0ABP0K576</accession>
<name>A0ABP0K576_9DINO</name>
<evidence type="ECO:0000256" key="1">
    <source>
        <dbReference type="SAM" id="MobiDB-lite"/>
    </source>
</evidence>
<keyword evidence="2" id="KW-0378">Hydrolase</keyword>
<feature type="region of interest" description="Disordered" evidence="1">
    <location>
        <begin position="605"/>
        <end position="638"/>
    </location>
</feature>
<gene>
    <name evidence="2" type="ORF">SCF082_LOCUS15556</name>
</gene>
<evidence type="ECO:0000313" key="2">
    <source>
        <dbReference type="EMBL" id="CAK9021929.1"/>
    </source>
</evidence>
<comment type="caution">
    <text evidence="2">The sequence shown here is derived from an EMBL/GenBank/DDBJ whole genome shotgun (WGS) entry which is preliminary data.</text>
</comment>
<dbReference type="PANTHER" id="PTHR12277:SF81">
    <property type="entry name" value="PROTEIN ABHD13"/>
    <property type="match status" value="1"/>
</dbReference>